<evidence type="ECO:0000256" key="1">
    <source>
        <dbReference type="SAM" id="MobiDB-lite"/>
    </source>
</evidence>
<proteinExistence type="predicted"/>
<feature type="region of interest" description="Disordered" evidence="1">
    <location>
        <begin position="51"/>
        <end position="94"/>
    </location>
</feature>
<evidence type="ECO:0000313" key="3">
    <source>
        <dbReference type="EMBL" id="MFC6880343.1"/>
    </source>
</evidence>
<evidence type="ECO:0000313" key="4">
    <source>
        <dbReference type="Proteomes" id="UP001596380"/>
    </source>
</evidence>
<dbReference type="RefSeq" id="WP_160821029.1">
    <property type="nucleotide sequence ID" value="NZ_JBHSXE010000001.1"/>
</dbReference>
<feature type="signal peptide" evidence="2">
    <location>
        <begin position="1"/>
        <end position="22"/>
    </location>
</feature>
<evidence type="ECO:0008006" key="5">
    <source>
        <dbReference type="Google" id="ProtNLM"/>
    </source>
</evidence>
<keyword evidence="4" id="KW-1185">Reference proteome</keyword>
<keyword evidence="2" id="KW-0732">Signal</keyword>
<dbReference type="PROSITE" id="PS51257">
    <property type="entry name" value="PROKAR_LIPOPROTEIN"/>
    <property type="match status" value="1"/>
</dbReference>
<name>A0ABW2CI17_9ACTN</name>
<sequence>MRMSATKLVGVLAIGGALFASSACGPVDAVTGGGKKKTACKNIETELRNVASGASATKPDLNNPGAGASASAQRFSDAAAKIRSEGQNAGGDVETAAGKFASDLENTATTLKSLSSGNLSGGTPNFSQMNQNGIELGKACGFEGSGFRLGS</sequence>
<accession>A0ABW2CI17</accession>
<organism evidence="3 4">
    <name type="scientific">Actinomadura yumaensis</name>
    <dbReference type="NCBI Taxonomy" id="111807"/>
    <lineage>
        <taxon>Bacteria</taxon>
        <taxon>Bacillati</taxon>
        <taxon>Actinomycetota</taxon>
        <taxon>Actinomycetes</taxon>
        <taxon>Streptosporangiales</taxon>
        <taxon>Thermomonosporaceae</taxon>
        <taxon>Actinomadura</taxon>
    </lineage>
</organism>
<evidence type="ECO:0000256" key="2">
    <source>
        <dbReference type="SAM" id="SignalP"/>
    </source>
</evidence>
<gene>
    <name evidence="3" type="ORF">ACFQKB_11280</name>
</gene>
<feature type="chain" id="PRO_5045693099" description="Lipoprotein" evidence="2">
    <location>
        <begin position="23"/>
        <end position="151"/>
    </location>
</feature>
<dbReference type="Proteomes" id="UP001596380">
    <property type="component" value="Unassembled WGS sequence"/>
</dbReference>
<reference evidence="4" key="1">
    <citation type="journal article" date="2019" name="Int. J. Syst. Evol. Microbiol.">
        <title>The Global Catalogue of Microorganisms (GCM) 10K type strain sequencing project: providing services to taxonomists for standard genome sequencing and annotation.</title>
        <authorList>
            <consortium name="The Broad Institute Genomics Platform"/>
            <consortium name="The Broad Institute Genome Sequencing Center for Infectious Disease"/>
            <person name="Wu L."/>
            <person name="Ma J."/>
        </authorList>
    </citation>
    <scope>NUCLEOTIDE SEQUENCE [LARGE SCALE GENOMIC DNA]</scope>
    <source>
        <strain evidence="4">JCM 3369</strain>
    </source>
</reference>
<dbReference type="EMBL" id="JBHSXS010000005">
    <property type="protein sequence ID" value="MFC6880343.1"/>
    <property type="molecule type" value="Genomic_DNA"/>
</dbReference>
<protein>
    <recommendedName>
        <fullName evidence="5">Lipoprotein</fullName>
    </recommendedName>
</protein>
<comment type="caution">
    <text evidence="3">The sequence shown here is derived from an EMBL/GenBank/DDBJ whole genome shotgun (WGS) entry which is preliminary data.</text>
</comment>